<dbReference type="PANTHER" id="PTHR11200">
    <property type="entry name" value="INOSITOL 5-PHOSPHATASE"/>
    <property type="match status" value="1"/>
</dbReference>
<evidence type="ECO:0000313" key="6">
    <source>
        <dbReference type="EMBL" id="KAH8102042.1"/>
    </source>
</evidence>
<evidence type="ECO:0000256" key="1">
    <source>
        <dbReference type="ARBA" id="ARBA00004146"/>
    </source>
</evidence>
<evidence type="ECO:0000256" key="2">
    <source>
        <dbReference type="ARBA" id="ARBA00004580"/>
    </source>
</evidence>
<comment type="caution">
    <text evidence="6">The sequence shown here is derived from an EMBL/GenBank/DDBJ whole genome shotgun (WGS) entry which is preliminary data.</text>
</comment>
<dbReference type="Proteomes" id="UP000813824">
    <property type="component" value="Unassembled WGS sequence"/>
</dbReference>
<dbReference type="Gene3D" id="2.60.40.10">
    <property type="entry name" value="Immunoglobulins"/>
    <property type="match status" value="1"/>
</dbReference>
<dbReference type="PANTHER" id="PTHR11200:SF300">
    <property type="entry name" value="TYPE II INOSITOL 1,4,5-TRISPHOSPHATE 5-PHOSPHATASE"/>
    <property type="match status" value="1"/>
</dbReference>
<dbReference type="InterPro" id="IPR013783">
    <property type="entry name" value="Ig-like_fold"/>
</dbReference>
<dbReference type="GO" id="GO:0004439">
    <property type="term" value="F:phosphatidylinositol-4,5-bisphosphate 5-phosphatase activity"/>
    <property type="evidence" value="ECO:0007669"/>
    <property type="project" value="TreeGrafter"/>
</dbReference>
<dbReference type="SMART" id="SM00324">
    <property type="entry name" value="RhoGAP"/>
    <property type="match status" value="1"/>
</dbReference>
<name>A0A8K0XR37_9AGAR</name>
<dbReference type="InterPro" id="IPR008936">
    <property type="entry name" value="Rho_GTPase_activation_prot"/>
</dbReference>
<evidence type="ECO:0000313" key="7">
    <source>
        <dbReference type="Proteomes" id="UP000813824"/>
    </source>
</evidence>
<organism evidence="6 7">
    <name type="scientific">Cristinia sonorae</name>
    <dbReference type="NCBI Taxonomy" id="1940300"/>
    <lineage>
        <taxon>Eukaryota</taxon>
        <taxon>Fungi</taxon>
        <taxon>Dikarya</taxon>
        <taxon>Basidiomycota</taxon>
        <taxon>Agaricomycotina</taxon>
        <taxon>Agaricomycetes</taxon>
        <taxon>Agaricomycetidae</taxon>
        <taxon>Agaricales</taxon>
        <taxon>Pleurotineae</taxon>
        <taxon>Stephanosporaceae</taxon>
        <taxon>Cristinia</taxon>
    </lineage>
</organism>
<dbReference type="InterPro" id="IPR036691">
    <property type="entry name" value="Endo/exonu/phosph_ase_sf"/>
</dbReference>
<dbReference type="SUPFAM" id="SSF48350">
    <property type="entry name" value="GTPase activation domain, GAP"/>
    <property type="match status" value="1"/>
</dbReference>
<dbReference type="Pfam" id="PF21310">
    <property type="entry name" value="OCRL-like_ASH"/>
    <property type="match status" value="1"/>
</dbReference>
<protein>
    <submittedName>
        <fullName evidence="6">DNase I-like protein</fullName>
    </submittedName>
</protein>
<dbReference type="Pfam" id="PF22669">
    <property type="entry name" value="Exo_endo_phos2"/>
    <property type="match status" value="1"/>
</dbReference>
<dbReference type="InterPro" id="IPR046985">
    <property type="entry name" value="IP5"/>
</dbReference>
<dbReference type="OrthoDB" id="7862313at2759"/>
<accession>A0A8K0XR37</accession>
<dbReference type="PROSITE" id="PS50238">
    <property type="entry name" value="RHOGAP"/>
    <property type="match status" value="1"/>
</dbReference>
<dbReference type="SMART" id="SM00128">
    <property type="entry name" value="IPPc"/>
    <property type="match status" value="1"/>
</dbReference>
<reference evidence="6" key="1">
    <citation type="journal article" date="2021" name="New Phytol.">
        <title>Evolutionary innovations through gain and loss of genes in the ectomycorrhizal Boletales.</title>
        <authorList>
            <person name="Wu G."/>
            <person name="Miyauchi S."/>
            <person name="Morin E."/>
            <person name="Kuo A."/>
            <person name="Drula E."/>
            <person name="Varga T."/>
            <person name="Kohler A."/>
            <person name="Feng B."/>
            <person name="Cao Y."/>
            <person name="Lipzen A."/>
            <person name="Daum C."/>
            <person name="Hundley H."/>
            <person name="Pangilinan J."/>
            <person name="Johnson J."/>
            <person name="Barry K."/>
            <person name="LaButti K."/>
            <person name="Ng V."/>
            <person name="Ahrendt S."/>
            <person name="Min B."/>
            <person name="Choi I.G."/>
            <person name="Park H."/>
            <person name="Plett J.M."/>
            <person name="Magnuson J."/>
            <person name="Spatafora J.W."/>
            <person name="Nagy L.G."/>
            <person name="Henrissat B."/>
            <person name="Grigoriev I.V."/>
            <person name="Yang Z.L."/>
            <person name="Xu J."/>
            <person name="Martin F.M."/>
        </authorList>
    </citation>
    <scope>NUCLEOTIDE SEQUENCE</scope>
    <source>
        <strain evidence="6">KKN 215</strain>
    </source>
</reference>
<evidence type="ECO:0000259" key="5">
    <source>
        <dbReference type="PROSITE" id="PS50238"/>
    </source>
</evidence>
<evidence type="ECO:0000256" key="4">
    <source>
        <dbReference type="ARBA" id="ARBA00023329"/>
    </source>
</evidence>
<proteinExistence type="predicted"/>
<dbReference type="AlphaFoldDB" id="A0A8K0XR37"/>
<sequence>MAQLFEDAIHEYLRPSEEFKLALDVRLPPEESSDEDASQKYVWDSVEKQRYLAVITHLDATTGDEQGCVFIFRRKIKRTPSSTDTFLLEDVFPILGRFTISMAQPRRSTLDLGAPPDLSLNQPRTELTLTIEPGHEAGRDARVVLLTRDIVKLREVLAECRRLRDLSAANSPNTIPPYGWLVPYTYTEEPTILSPIPSDLRTLRKPLHEHLSPASAGQPGDDAFDISLIREEWIKREVHDQHANAKETFTLRLRLGTFNVNGKLPSQDLSPWVRGRSDGHPVIPPLQDISPLSMGEWLKFSGDYLDGASSASSVATSASGSTVISTPSAKTAGTAVEQASGFASHLNHDDRHNPIPDPDLLVLAFQELDLSTEALLYSTKATREEAWCAAALAGLGEKAVGYEKLASKQLVGMLLVIIVKKSLKACFGDVKTTSVGAGILGLMGNKGGTAVRLAFTPPATADASSPQPVIITFVNAHLAAFDEMFERRNADFHDLSKRLQFDYGIPAQNGPVEEDGHPLVTVPLSVYQTDALFWMHSDLNYRINLADADIRALLSDASESHGLPVLTKFDQLGLAMRTKKAFTDFEEPYIHYPPSYRFASGVLTDDRGYDMKRKPAWTDRILHMSSPTVQIKSHAYSSHVELTMSDHKPVSADFSLRAPVLESEKIESYIRSIWREVLNIEHSEENPKLQVTPLTVDFGPIYHKQTTTRTLELKNIGQIPCAYRFVPISSEAPIHPDWLRIEPFTGLLLPGETASVSLITVTDDGVVGRLNSGPSRLNDTLILHTLLGKDHFISTTAQYRRTCFATSLDHLVRLPGPVRSSDDKIELLPEDQALNAPREVMRLVNWLMSHATNIPGLFLSPGDQDLVAEIRECLDTGTEFSPHAEEGGARMALAFATCLLEFLDSLPESVIPSSMHPRCAQVTDREQAFELLDDLPSASVNVWISVTAFLHFITQQARGVSDTPVTSIFASVLLRDELTTPTPVSPVGKQRFVRYFVG</sequence>
<dbReference type="InterPro" id="IPR000198">
    <property type="entry name" value="RhoGAP_dom"/>
</dbReference>
<dbReference type="SUPFAM" id="SSF56219">
    <property type="entry name" value="DNase I-like"/>
    <property type="match status" value="1"/>
</dbReference>
<keyword evidence="7" id="KW-1185">Reference proteome</keyword>
<keyword evidence="3" id="KW-0967">Endosome</keyword>
<dbReference type="Pfam" id="PF00620">
    <property type="entry name" value="RhoGAP"/>
    <property type="match status" value="1"/>
</dbReference>
<dbReference type="GO" id="GO:0046856">
    <property type="term" value="P:phosphatidylinositol dephosphorylation"/>
    <property type="evidence" value="ECO:0007669"/>
    <property type="project" value="InterPro"/>
</dbReference>
<comment type="subcellular location">
    <subcellularLocation>
        <location evidence="2">Cytoplasmic vesicle</location>
        <location evidence="2">Phagosome membrane</location>
    </subcellularLocation>
    <subcellularLocation>
        <location evidence="1">Early endosome membrane</location>
    </subcellularLocation>
</comment>
<dbReference type="InterPro" id="IPR048869">
    <property type="entry name" value="OCRL-1_2_ASH"/>
</dbReference>
<dbReference type="Gene3D" id="1.10.555.10">
    <property type="entry name" value="Rho GTPase activation protein"/>
    <property type="match status" value="1"/>
</dbReference>
<evidence type="ECO:0000256" key="3">
    <source>
        <dbReference type="ARBA" id="ARBA00022753"/>
    </source>
</evidence>
<keyword evidence="4" id="KW-0968">Cytoplasmic vesicle</keyword>
<feature type="domain" description="Rho-GAP" evidence="5">
    <location>
        <begin position="823"/>
        <end position="998"/>
    </location>
</feature>
<dbReference type="InterPro" id="IPR000300">
    <property type="entry name" value="IPPc"/>
</dbReference>
<dbReference type="EMBL" id="JAEVFJ010000010">
    <property type="protein sequence ID" value="KAH8102042.1"/>
    <property type="molecule type" value="Genomic_DNA"/>
</dbReference>
<dbReference type="Gene3D" id="3.60.10.10">
    <property type="entry name" value="Endonuclease/exonuclease/phosphatase"/>
    <property type="match status" value="1"/>
</dbReference>
<dbReference type="GO" id="GO:0007165">
    <property type="term" value="P:signal transduction"/>
    <property type="evidence" value="ECO:0007669"/>
    <property type="project" value="InterPro"/>
</dbReference>
<dbReference type="GO" id="GO:0031901">
    <property type="term" value="C:early endosome membrane"/>
    <property type="evidence" value="ECO:0007669"/>
    <property type="project" value="UniProtKB-SubCell"/>
</dbReference>
<gene>
    <name evidence="6" type="ORF">BXZ70DRAFT_890613</name>
</gene>